<feature type="transmembrane region" description="Helical" evidence="10">
    <location>
        <begin position="456"/>
        <end position="478"/>
    </location>
</feature>
<comment type="similarity">
    <text evidence="3 10">Belongs to the glycosyltransferase 39 family.</text>
</comment>
<dbReference type="InterPro" id="IPR003342">
    <property type="entry name" value="ArnT-like_N"/>
</dbReference>
<proteinExistence type="inferred from homology"/>
<evidence type="ECO:0000256" key="4">
    <source>
        <dbReference type="ARBA" id="ARBA00022676"/>
    </source>
</evidence>
<comment type="pathway">
    <text evidence="2 10">Protein modification; protein glycosylation.</text>
</comment>
<name>A0A6J4LJ47_9ACTN</name>
<evidence type="ECO:0000313" key="13">
    <source>
        <dbReference type="EMBL" id="CAA9330248.1"/>
    </source>
</evidence>
<keyword evidence="10" id="KW-1003">Cell membrane</keyword>
<feature type="domain" description="Protein O-mannosyl-transferase C-terminal four TM" evidence="12">
    <location>
        <begin position="337"/>
        <end position="533"/>
    </location>
</feature>
<evidence type="ECO:0000256" key="3">
    <source>
        <dbReference type="ARBA" id="ARBA00007222"/>
    </source>
</evidence>
<evidence type="ECO:0000256" key="7">
    <source>
        <dbReference type="ARBA" id="ARBA00022989"/>
    </source>
</evidence>
<keyword evidence="7 10" id="KW-1133">Transmembrane helix</keyword>
<feature type="transmembrane region" description="Helical" evidence="10">
    <location>
        <begin position="17"/>
        <end position="37"/>
    </location>
</feature>
<reference evidence="13" key="1">
    <citation type="submission" date="2020-02" db="EMBL/GenBank/DDBJ databases">
        <authorList>
            <person name="Meier V. D."/>
        </authorList>
    </citation>
    <scope>NUCLEOTIDE SEQUENCE</scope>
    <source>
        <strain evidence="13">AVDCRST_MAG34</strain>
    </source>
</reference>
<comment type="function">
    <text evidence="10">Protein O-mannosyltransferase that catalyzes the transfer of a single mannose residue from a polyprenol phospho-mannosyl lipidic donor to the hydroxyl group of selected serine and threonine residues in acceptor proteins.</text>
</comment>
<gene>
    <name evidence="13" type="ORF">AVDCRST_MAG34-213</name>
</gene>
<dbReference type="InterPro" id="IPR027005">
    <property type="entry name" value="PMT-like"/>
</dbReference>
<keyword evidence="5 10" id="KW-0808">Transferase</keyword>
<dbReference type="EMBL" id="CADCUI010000007">
    <property type="protein sequence ID" value="CAA9330248.1"/>
    <property type="molecule type" value="Genomic_DNA"/>
</dbReference>
<dbReference type="InterPro" id="IPR032421">
    <property type="entry name" value="PMT_4TMC"/>
</dbReference>
<sequence>MPAAVRRLRGRPGGDDVVAGWIVTAAVTLLAGFLRLWHLGTPRTFAFDETYYAKDAWSLWRHGYARNWDKGADKGILDGRNPLDVQGQDPTMVVHPEAGKWLIGAGEQVFGFDPFGWRVASAVVGVLMVLVMVRLVRRLTGSTLLGGVAGLLLCFDGLHFVLSRLALLDIFVAFFLLSAVSCLVADRDWARARLAERAGAAVEVVAGRLSGWGPRLWWRPWRLAAGVLFGLAVASKWTALLPLAGFAVLSVLWDSGARRALGVRWAFLKAAVIDGLPAFGYLVVLALVVYVASWAGWLVHADAYESALARNSYGPYWGSYTRADPQGFLPSLTQGLRSLWHYHQDVWAFHTAGLLDATHTYQSAPQGWLVMQRPVVVATDLGVLPGTQGCAAPADSTCLREVILLGTPMLWWAGVAAHLYALWGWLARRDWRYGVAVVGLLTTWVPFFRYADRPIFSFYAVALLPFTIVALCLLLGRLIGPEGAPGRRRVLGSVAAGAFVAMVVLNFAWLWPVYTYELISTPDWLDRIWFQSWI</sequence>
<dbReference type="PANTHER" id="PTHR10050:SF46">
    <property type="entry name" value="PROTEIN O-MANNOSYL-TRANSFERASE 2"/>
    <property type="match status" value="1"/>
</dbReference>
<dbReference type="Pfam" id="PF02366">
    <property type="entry name" value="PMT"/>
    <property type="match status" value="1"/>
</dbReference>
<feature type="transmembrane region" description="Helical" evidence="10">
    <location>
        <begin position="490"/>
        <end position="511"/>
    </location>
</feature>
<evidence type="ECO:0000256" key="8">
    <source>
        <dbReference type="ARBA" id="ARBA00023136"/>
    </source>
</evidence>
<evidence type="ECO:0000259" key="12">
    <source>
        <dbReference type="Pfam" id="PF16192"/>
    </source>
</evidence>
<organism evidence="13">
    <name type="scientific">uncultured Nocardioidaceae bacterium</name>
    <dbReference type="NCBI Taxonomy" id="253824"/>
    <lineage>
        <taxon>Bacteria</taxon>
        <taxon>Bacillati</taxon>
        <taxon>Actinomycetota</taxon>
        <taxon>Actinomycetes</taxon>
        <taxon>Propionibacteriales</taxon>
        <taxon>Nocardioidaceae</taxon>
        <taxon>environmental samples</taxon>
    </lineage>
</organism>
<evidence type="ECO:0000256" key="1">
    <source>
        <dbReference type="ARBA" id="ARBA00004127"/>
    </source>
</evidence>
<feature type="transmembrane region" description="Helical" evidence="10">
    <location>
        <begin position="167"/>
        <end position="185"/>
    </location>
</feature>
<feature type="transmembrane region" description="Helical" evidence="10">
    <location>
        <begin position="409"/>
        <end position="426"/>
    </location>
</feature>
<evidence type="ECO:0000256" key="10">
    <source>
        <dbReference type="RuleBase" id="RU367007"/>
    </source>
</evidence>
<evidence type="ECO:0000256" key="9">
    <source>
        <dbReference type="ARBA" id="ARBA00093617"/>
    </source>
</evidence>
<comment type="subcellular location">
    <subcellularLocation>
        <location evidence="10">Cell membrane</location>
    </subcellularLocation>
    <subcellularLocation>
        <location evidence="1">Endomembrane system</location>
        <topology evidence="1">Multi-pass membrane protein</topology>
    </subcellularLocation>
</comment>
<dbReference type="EC" id="2.4.1.-" evidence="10"/>
<evidence type="ECO:0000256" key="2">
    <source>
        <dbReference type="ARBA" id="ARBA00004922"/>
    </source>
</evidence>
<dbReference type="AlphaFoldDB" id="A0A6J4LJ47"/>
<dbReference type="PANTHER" id="PTHR10050">
    <property type="entry name" value="DOLICHYL-PHOSPHATE-MANNOSE--PROTEIN MANNOSYLTRANSFERASE"/>
    <property type="match status" value="1"/>
</dbReference>
<feature type="transmembrane region" description="Helical" evidence="10">
    <location>
        <begin position="278"/>
        <end position="299"/>
    </location>
</feature>
<dbReference type="GO" id="GO:0005886">
    <property type="term" value="C:plasma membrane"/>
    <property type="evidence" value="ECO:0007669"/>
    <property type="project" value="UniProtKB-SubCell"/>
</dbReference>
<protein>
    <recommendedName>
        <fullName evidence="9 10">Polyprenol-phosphate-mannose--protein mannosyltransferase</fullName>
        <ecNumber evidence="10">2.4.1.-</ecNumber>
    </recommendedName>
</protein>
<feature type="transmembrane region" description="Helical" evidence="10">
    <location>
        <begin position="143"/>
        <end position="161"/>
    </location>
</feature>
<dbReference type="GO" id="GO:0004169">
    <property type="term" value="F:dolichyl-phosphate-mannose-protein mannosyltransferase activity"/>
    <property type="evidence" value="ECO:0007669"/>
    <property type="project" value="UniProtKB-UniRule"/>
</dbReference>
<accession>A0A6J4LJ47</accession>
<keyword evidence="4 10" id="KW-0328">Glycosyltransferase</keyword>
<evidence type="ECO:0000256" key="6">
    <source>
        <dbReference type="ARBA" id="ARBA00022692"/>
    </source>
</evidence>
<dbReference type="Pfam" id="PF16192">
    <property type="entry name" value="PMT_4TMC"/>
    <property type="match status" value="1"/>
</dbReference>
<feature type="transmembrane region" description="Helical" evidence="10">
    <location>
        <begin position="115"/>
        <end position="136"/>
    </location>
</feature>
<keyword evidence="6 10" id="KW-0812">Transmembrane</keyword>
<dbReference type="GO" id="GO:0012505">
    <property type="term" value="C:endomembrane system"/>
    <property type="evidence" value="ECO:0007669"/>
    <property type="project" value="UniProtKB-SubCell"/>
</dbReference>
<keyword evidence="8 10" id="KW-0472">Membrane</keyword>
<evidence type="ECO:0000259" key="11">
    <source>
        <dbReference type="Pfam" id="PF02366"/>
    </source>
</evidence>
<feature type="domain" description="ArnT-like N-terminal" evidence="11">
    <location>
        <begin position="26"/>
        <end position="284"/>
    </location>
</feature>
<evidence type="ECO:0000256" key="5">
    <source>
        <dbReference type="ARBA" id="ARBA00022679"/>
    </source>
</evidence>
<dbReference type="UniPathway" id="UPA00378"/>